<keyword evidence="1" id="KW-0808">Transferase</keyword>
<dbReference type="CDD" id="cd04301">
    <property type="entry name" value="NAT_SF"/>
    <property type="match status" value="1"/>
</dbReference>
<dbReference type="PROSITE" id="PS50995">
    <property type="entry name" value="HTH_MARR_2"/>
    <property type="match status" value="1"/>
</dbReference>
<dbReference type="PANTHER" id="PTHR13947">
    <property type="entry name" value="GNAT FAMILY N-ACETYLTRANSFERASE"/>
    <property type="match status" value="1"/>
</dbReference>
<dbReference type="Pfam" id="PF00583">
    <property type="entry name" value="Acetyltransf_1"/>
    <property type="match status" value="1"/>
</dbReference>
<dbReference type="Proteomes" id="UP000670947">
    <property type="component" value="Unassembled WGS sequence"/>
</dbReference>
<reference evidence="4 5" key="1">
    <citation type="submission" date="2021-03" db="EMBL/GenBank/DDBJ databases">
        <title>Paenibacillus artemisicola MWE-103 whole genome sequence.</title>
        <authorList>
            <person name="Ham Y.J."/>
        </authorList>
    </citation>
    <scope>NUCLEOTIDE SEQUENCE [LARGE SCALE GENOMIC DNA]</scope>
    <source>
        <strain evidence="4 5">MWE-103</strain>
    </source>
</reference>
<dbReference type="SUPFAM" id="SSF55729">
    <property type="entry name" value="Acyl-CoA N-acyltransferases (Nat)"/>
    <property type="match status" value="1"/>
</dbReference>
<sequence>MLDSEFSLSEARVLFEIGSTERCTATMLIDRLRLDAGYLSRMLKRFAKLDLVHREQSGEDGRLYYLCLSENGKRTLADLNRRSDEQIRLMMEPLAEQARHRVTTHMTAIERILSGDDPQFPPEVRIRNELRPGDVGSLIHLHGWLYAEECGYNHAFEAYVCQTFVDFFRQYSPDKDRFWFAESEEGMIGAIAIAGLSESDAQLRWFILRPEYRGAGYGKRLFQEALRYCREKGFRRVVLATTDDQRTAIAMYTKAGFTKIGEHANEAWGVRHREETYELLL</sequence>
<dbReference type="InterPro" id="IPR016181">
    <property type="entry name" value="Acyl_CoA_acyltransferase"/>
</dbReference>
<protein>
    <submittedName>
        <fullName evidence="4">MarR family transcriptional regulator</fullName>
    </submittedName>
</protein>
<dbReference type="InterPro" id="IPR000835">
    <property type="entry name" value="HTH_MarR-typ"/>
</dbReference>
<dbReference type="PROSITE" id="PS51186">
    <property type="entry name" value="GNAT"/>
    <property type="match status" value="1"/>
</dbReference>
<evidence type="ECO:0000259" key="2">
    <source>
        <dbReference type="PROSITE" id="PS50995"/>
    </source>
</evidence>
<dbReference type="PANTHER" id="PTHR13947:SF37">
    <property type="entry name" value="LD18367P"/>
    <property type="match status" value="1"/>
</dbReference>
<dbReference type="Gene3D" id="1.10.10.10">
    <property type="entry name" value="Winged helix-like DNA-binding domain superfamily/Winged helix DNA-binding domain"/>
    <property type="match status" value="1"/>
</dbReference>
<dbReference type="Pfam" id="PF12802">
    <property type="entry name" value="MarR_2"/>
    <property type="match status" value="1"/>
</dbReference>
<evidence type="ECO:0000259" key="3">
    <source>
        <dbReference type="PROSITE" id="PS51186"/>
    </source>
</evidence>
<feature type="domain" description="HTH marR-type" evidence="2">
    <location>
        <begin position="1"/>
        <end position="114"/>
    </location>
</feature>
<evidence type="ECO:0000313" key="5">
    <source>
        <dbReference type="Proteomes" id="UP000670947"/>
    </source>
</evidence>
<gene>
    <name evidence="4" type="ORF">I8J29_08895</name>
</gene>
<dbReference type="SMART" id="SM00347">
    <property type="entry name" value="HTH_MARR"/>
    <property type="match status" value="1"/>
</dbReference>
<dbReference type="InterPro" id="IPR036388">
    <property type="entry name" value="WH-like_DNA-bd_sf"/>
</dbReference>
<evidence type="ECO:0000256" key="1">
    <source>
        <dbReference type="ARBA" id="ARBA00022679"/>
    </source>
</evidence>
<dbReference type="InterPro" id="IPR036390">
    <property type="entry name" value="WH_DNA-bd_sf"/>
</dbReference>
<dbReference type="SUPFAM" id="SSF46785">
    <property type="entry name" value="Winged helix' DNA-binding domain"/>
    <property type="match status" value="1"/>
</dbReference>
<name>A0ABS3W7L9_9BACL</name>
<feature type="domain" description="N-acetyltransferase" evidence="3">
    <location>
        <begin position="124"/>
        <end position="281"/>
    </location>
</feature>
<dbReference type="EMBL" id="JAGGDJ010000004">
    <property type="protein sequence ID" value="MBO7744309.1"/>
    <property type="molecule type" value="Genomic_DNA"/>
</dbReference>
<proteinExistence type="predicted"/>
<keyword evidence="5" id="KW-1185">Reference proteome</keyword>
<organism evidence="4 5">
    <name type="scientific">Paenibacillus artemisiicola</name>
    <dbReference type="NCBI Taxonomy" id="1172618"/>
    <lineage>
        <taxon>Bacteria</taxon>
        <taxon>Bacillati</taxon>
        <taxon>Bacillota</taxon>
        <taxon>Bacilli</taxon>
        <taxon>Bacillales</taxon>
        <taxon>Paenibacillaceae</taxon>
        <taxon>Paenibacillus</taxon>
    </lineage>
</organism>
<dbReference type="Gene3D" id="3.40.630.30">
    <property type="match status" value="1"/>
</dbReference>
<dbReference type="InterPro" id="IPR000182">
    <property type="entry name" value="GNAT_dom"/>
</dbReference>
<comment type="caution">
    <text evidence="4">The sequence shown here is derived from an EMBL/GenBank/DDBJ whole genome shotgun (WGS) entry which is preliminary data.</text>
</comment>
<evidence type="ECO:0000313" key="4">
    <source>
        <dbReference type="EMBL" id="MBO7744309.1"/>
    </source>
</evidence>
<dbReference type="InterPro" id="IPR050769">
    <property type="entry name" value="NAT_camello-type"/>
</dbReference>
<accession>A0ABS3W7L9</accession>